<dbReference type="AlphaFoldDB" id="A0A1X0RV35"/>
<evidence type="ECO:0000313" key="1">
    <source>
        <dbReference type="EMBL" id="ORE15880.1"/>
    </source>
</evidence>
<evidence type="ECO:0000313" key="2">
    <source>
        <dbReference type="Proteomes" id="UP000242381"/>
    </source>
</evidence>
<organism evidence="1 2">
    <name type="scientific">Rhizopus microsporus</name>
    <dbReference type="NCBI Taxonomy" id="58291"/>
    <lineage>
        <taxon>Eukaryota</taxon>
        <taxon>Fungi</taxon>
        <taxon>Fungi incertae sedis</taxon>
        <taxon>Mucoromycota</taxon>
        <taxon>Mucoromycotina</taxon>
        <taxon>Mucoromycetes</taxon>
        <taxon>Mucorales</taxon>
        <taxon>Mucorineae</taxon>
        <taxon>Rhizopodaceae</taxon>
        <taxon>Rhizopus</taxon>
    </lineage>
</organism>
<dbReference type="Proteomes" id="UP000242381">
    <property type="component" value="Unassembled WGS sequence"/>
</dbReference>
<reference evidence="1 2" key="1">
    <citation type="journal article" date="2016" name="Proc. Natl. Acad. Sci. U.S.A.">
        <title>Lipid metabolic changes in an early divergent fungus govern the establishment of a mutualistic symbiosis with endobacteria.</title>
        <authorList>
            <person name="Lastovetsky O.A."/>
            <person name="Gaspar M.L."/>
            <person name="Mondo S.J."/>
            <person name="LaButti K.M."/>
            <person name="Sandor L."/>
            <person name="Grigoriev I.V."/>
            <person name="Henry S.A."/>
            <person name="Pawlowska T.E."/>
        </authorList>
    </citation>
    <scope>NUCLEOTIDE SEQUENCE [LARGE SCALE GENOMIC DNA]</scope>
    <source>
        <strain evidence="1 2">ATCC 11559</strain>
    </source>
</reference>
<proteinExistence type="predicted"/>
<sequence length="50" mass="5890">RLFMSEAIRDPLSLLLSMLPLRPSVPSNLALVWSQRWPIIYSILYELNLY</sequence>
<dbReference type="EMBL" id="KV921406">
    <property type="protein sequence ID" value="ORE15880.1"/>
    <property type="molecule type" value="Genomic_DNA"/>
</dbReference>
<dbReference type="OMA" id="QRWPIIY"/>
<feature type="non-terminal residue" evidence="1">
    <location>
        <position position="1"/>
    </location>
</feature>
<accession>A0A1X0RV35</accession>
<name>A0A1X0RV35_RHIZD</name>
<protein>
    <submittedName>
        <fullName evidence="1">Uncharacterized protein</fullName>
    </submittedName>
</protein>
<gene>
    <name evidence="1" type="ORF">BCV71DRAFT_184515</name>
</gene>